<keyword evidence="5" id="KW-1185">Reference proteome</keyword>
<dbReference type="PANTHER" id="PTHR35936">
    <property type="entry name" value="MEMBRANE-BOUND LYTIC MUREIN TRANSGLYCOSYLASE F"/>
    <property type="match status" value="1"/>
</dbReference>
<reference evidence="4 5" key="1">
    <citation type="journal article" date="2021" name="Sci. Rep.">
        <title>The distribution of antibiotic resistance genes in chicken gut microbiota commensals.</title>
        <authorList>
            <person name="Juricova H."/>
            <person name="Matiasovicova J."/>
            <person name="Kubasova T."/>
            <person name="Cejkova D."/>
            <person name="Rychlik I."/>
        </authorList>
    </citation>
    <scope>NUCLEOTIDE SEQUENCE [LARGE SCALE GENOMIC DNA]</scope>
    <source>
        <strain evidence="4 5">An411</strain>
    </source>
</reference>
<name>A0ABS2FW81_9FIRM</name>
<dbReference type="Gene3D" id="3.40.190.10">
    <property type="entry name" value="Periplasmic binding protein-like II"/>
    <property type="match status" value="3"/>
</dbReference>
<gene>
    <name evidence="4" type="ORF">H9X91_09260</name>
</gene>
<keyword evidence="1 2" id="KW-0732">Signal</keyword>
<dbReference type="Pfam" id="PF00497">
    <property type="entry name" value="SBP_bac_3"/>
    <property type="match status" value="1"/>
</dbReference>
<protein>
    <submittedName>
        <fullName evidence="4">Transporter substrate-binding domain-containing protein</fullName>
    </submittedName>
</protein>
<feature type="domain" description="Solute-binding protein family 3/N-terminal" evidence="3">
    <location>
        <begin position="175"/>
        <end position="238"/>
    </location>
</feature>
<evidence type="ECO:0000313" key="5">
    <source>
        <dbReference type="Proteomes" id="UP000719500"/>
    </source>
</evidence>
<feature type="signal peptide" evidence="2">
    <location>
        <begin position="1"/>
        <end position="22"/>
    </location>
</feature>
<evidence type="ECO:0000256" key="2">
    <source>
        <dbReference type="SAM" id="SignalP"/>
    </source>
</evidence>
<dbReference type="Proteomes" id="UP000719500">
    <property type="component" value="Unassembled WGS sequence"/>
</dbReference>
<proteinExistence type="predicted"/>
<sequence length="270" mass="30410">MRRRKRVICWLLCLLAAASVLIGCDGRGADTELDISDWQSWRIGTPLAWSSDYYLSEQVRIPHLYLYDSIGDCIMALRFGYVDAIAVDALYAYSMVAEYSDLVIQNEPIGEDSLVAYITNARRDILEQMNAYIPKLKASETYADMVERANAEEFVPNTDIPQAEDGEVLRVAINTGGSGYPYTYYDFVTEEPQGVDIEFIKHFAAEYGYTIEWFDSSWDACSLAIANGEVDVFVYAISSYYAGEVEAMGTCLHSDSYFDLDLVLVTQEET</sequence>
<feature type="chain" id="PRO_5046266645" evidence="2">
    <location>
        <begin position="23"/>
        <end position="270"/>
    </location>
</feature>
<dbReference type="EMBL" id="JACSNX010000013">
    <property type="protein sequence ID" value="MBM6851620.1"/>
    <property type="molecule type" value="Genomic_DNA"/>
</dbReference>
<dbReference type="InterPro" id="IPR001638">
    <property type="entry name" value="Solute-binding_3/MltF_N"/>
</dbReference>
<evidence type="ECO:0000259" key="3">
    <source>
        <dbReference type="Pfam" id="PF00497"/>
    </source>
</evidence>
<dbReference type="PANTHER" id="PTHR35936:SF17">
    <property type="entry name" value="ARGININE-BINDING EXTRACELLULAR PROTEIN ARTP"/>
    <property type="match status" value="1"/>
</dbReference>
<dbReference type="RefSeq" id="WP_204804544.1">
    <property type="nucleotide sequence ID" value="NZ_JACSNX010000013.1"/>
</dbReference>
<evidence type="ECO:0000313" key="4">
    <source>
        <dbReference type="EMBL" id="MBM6851620.1"/>
    </source>
</evidence>
<dbReference type="PROSITE" id="PS51257">
    <property type="entry name" value="PROKAR_LIPOPROTEIN"/>
    <property type="match status" value="1"/>
</dbReference>
<evidence type="ECO:0000256" key="1">
    <source>
        <dbReference type="ARBA" id="ARBA00022729"/>
    </source>
</evidence>
<organism evidence="4 5">
    <name type="scientific">Oscillibacter valericigenes</name>
    <dbReference type="NCBI Taxonomy" id="351091"/>
    <lineage>
        <taxon>Bacteria</taxon>
        <taxon>Bacillati</taxon>
        <taxon>Bacillota</taxon>
        <taxon>Clostridia</taxon>
        <taxon>Eubacteriales</taxon>
        <taxon>Oscillospiraceae</taxon>
        <taxon>Oscillibacter</taxon>
    </lineage>
</organism>
<comment type="caution">
    <text evidence="4">The sequence shown here is derived from an EMBL/GenBank/DDBJ whole genome shotgun (WGS) entry which is preliminary data.</text>
</comment>
<accession>A0ABS2FW81</accession>
<dbReference type="SUPFAM" id="SSF53850">
    <property type="entry name" value="Periplasmic binding protein-like II"/>
    <property type="match status" value="2"/>
</dbReference>